<dbReference type="EMBL" id="JBBXMP010000122">
    <property type="protein sequence ID" value="KAL0061829.1"/>
    <property type="molecule type" value="Genomic_DNA"/>
</dbReference>
<reference evidence="2 3" key="1">
    <citation type="submission" date="2024-05" db="EMBL/GenBank/DDBJ databases">
        <title>A draft genome resource for the thread blight pathogen Marasmius tenuissimus strain MS-2.</title>
        <authorList>
            <person name="Yulfo-Soto G.E."/>
            <person name="Baruah I.K."/>
            <person name="Amoako-Attah I."/>
            <person name="Bukari Y."/>
            <person name="Meinhardt L.W."/>
            <person name="Bailey B.A."/>
            <person name="Cohen S.P."/>
        </authorList>
    </citation>
    <scope>NUCLEOTIDE SEQUENCE [LARGE SCALE GENOMIC DNA]</scope>
    <source>
        <strain evidence="2 3">MS-2</strain>
    </source>
</reference>
<comment type="caution">
    <text evidence="2">The sequence shown here is derived from an EMBL/GenBank/DDBJ whole genome shotgun (WGS) entry which is preliminary data.</text>
</comment>
<dbReference type="Proteomes" id="UP001437256">
    <property type="component" value="Unassembled WGS sequence"/>
</dbReference>
<protein>
    <submittedName>
        <fullName evidence="2">Uncharacterized protein</fullName>
    </submittedName>
</protein>
<evidence type="ECO:0000256" key="1">
    <source>
        <dbReference type="SAM" id="Phobius"/>
    </source>
</evidence>
<proteinExistence type="predicted"/>
<keyword evidence="1" id="KW-0812">Transmembrane</keyword>
<sequence>MLPSPSVARIQGESGYVRIQPGTHSGEGFASSQACSFLPGGQAGCVDVVHVVQTSSTQLPGGSNSVITSLVPSTSTLSAGEATLVAVATLEATITATSTTSPTNEALPGLADESGSKNNIVGPAVGGSLGGLALILLILAVYWFCKRRKRQHSTRSQTGSRGLIGGGLRGGNNGGHTVLDGGESEYKYHYRTSRMAVASPKKTLCQSTLPRRRTRTATTKPIMRHPRLIHLRTLILEVSQLRLFPSGLPILLRLLSQPYQ</sequence>
<keyword evidence="3" id="KW-1185">Reference proteome</keyword>
<organism evidence="2 3">
    <name type="scientific">Marasmius tenuissimus</name>
    <dbReference type="NCBI Taxonomy" id="585030"/>
    <lineage>
        <taxon>Eukaryota</taxon>
        <taxon>Fungi</taxon>
        <taxon>Dikarya</taxon>
        <taxon>Basidiomycota</taxon>
        <taxon>Agaricomycotina</taxon>
        <taxon>Agaricomycetes</taxon>
        <taxon>Agaricomycetidae</taxon>
        <taxon>Agaricales</taxon>
        <taxon>Marasmiineae</taxon>
        <taxon>Marasmiaceae</taxon>
        <taxon>Marasmius</taxon>
    </lineage>
</organism>
<feature type="transmembrane region" description="Helical" evidence="1">
    <location>
        <begin position="124"/>
        <end position="145"/>
    </location>
</feature>
<gene>
    <name evidence="2" type="ORF">AAF712_011347</name>
</gene>
<keyword evidence="1" id="KW-1133">Transmembrane helix</keyword>
<keyword evidence="1" id="KW-0472">Membrane</keyword>
<evidence type="ECO:0000313" key="3">
    <source>
        <dbReference type="Proteomes" id="UP001437256"/>
    </source>
</evidence>
<evidence type="ECO:0000313" key="2">
    <source>
        <dbReference type="EMBL" id="KAL0061829.1"/>
    </source>
</evidence>
<accession>A0ABR2ZLI9</accession>
<name>A0ABR2ZLI9_9AGAR</name>